<sequence length="71" mass="7444">MAPYALLTELSEKLYIIKGGCGAASVVKMVNQLLAGVHIASAAEAMAFGARLGLNTRTLFDVITSSRGTSW</sequence>
<proteinExistence type="predicted"/>
<organism evidence="2 3">
    <name type="scientific">Morus notabilis</name>
    <dbReference type="NCBI Taxonomy" id="981085"/>
    <lineage>
        <taxon>Eukaryota</taxon>
        <taxon>Viridiplantae</taxon>
        <taxon>Streptophyta</taxon>
        <taxon>Embryophyta</taxon>
        <taxon>Tracheophyta</taxon>
        <taxon>Spermatophyta</taxon>
        <taxon>Magnoliopsida</taxon>
        <taxon>eudicotyledons</taxon>
        <taxon>Gunneridae</taxon>
        <taxon>Pentapetalae</taxon>
        <taxon>rosids</taxon>
        <taxon>fabids</taxon>
        <taxon>Rosales</taxon>
        <taxon>Moraceae</taxon>
        <taxon>Moreae</taxon>
        <taxon>Morus</taxon>
    </lineage>
</organism>
<keyword evidence="3" id="KW-1185">Reference proteome</keyword>
<reference evidence="3" key="1">
    <citation type="submission" date="2013-01" db="EMBL/GenBank/DDBJ databases">
        <title>Draft Genome Sequence of a Mulberry Tree, Morus notabilis C.K. Schneid.</title>
        <authorList>
            <person name="He N."/>
            <person name="Zhao S."/>
        </authorList>
    </citation>
    <scope>NUCLEOTIDE SEQUENCE</scope>
</reference>
<dbReference type="PANTHER" id="PTHR43060:SF17">
    <property type="entry name" value="L-THREONATE DEHYDROGENASE"/>
    <property type="match status" value="1"/>
</dbReference>
<dbReference type="InterPro" id="IPR029154">
    <property type="entry name" value="HIBADH-like_NADP-bd"/>
</dbReference>
<dbReference type="SUPFAM" id="SSF48179">
    <property type="entry name" value="6-phosphogluconate dehydrogenase C-terminal domain-like"/>
    <property type="match status" value="1"/>
</dbReference>
<dbReference type="eggNOG" id="KOG0409">
    <property type="taxonomic scope" value="Eukaryota"/>
</dbReference>
<evidence type="ECO:0000313" key="3">
    <source>
        <dbReference type="Proteomes" id="UP000030645"/>
    </source>
</evidence>
<evidence type="ECO:0000259" key="1">
    <source>
        <dbReference type="Pfam" id="PF14833"/>
    </source>
</evidence>
<dbReference type="GO" id="GO:0051287">
    <property type="term" value="F:NAD binding"/>
    <property type="evidence" value="ECO:0007669"/>
    <property type="project" value="InterPro"/>
</dbReference>
<dbReference type="Pfam" id="PF14833">
    <property type="entry name" value="NAD_binding_11"/>
    <property type="match status" value="1"/>
</dbReference>
<dbReference type="InterPro" id="IPR013328">
    <property type="entry name" value="6PGD_dom2"/>
</dbReference>
<dbReference type="InterPro" id="IPR008927">
    <property type="entry name" value="6-PGluconate_DH-like_C_sf"/>
</dbReference>
<dbReference type="Gene3D" id="1.10.1040.10">
    <property type="entry name" value="N-(1-d-carboxylethyl)-l-norvaline Dehydrogenase, domain 2"/>
    <property type="match status" value="1"/>
</dbReference>
<feature type="domain" description="3-hydroxyisobutyrate dehydrogenase-like NAD-binding" evidence="1">
    <location>
        <begin position="22"/>
        <end position="71"/>
    </location>
</feature>
<dbReference type="AlphaFoldDB" id="W9R7Q1"/>
<name>W9R7Q1_9ROSA</name>
<dbReference type="Proteomes" id="UP000030645">
    <property type="component" value="Unassembled WGS sequence"/>
</dbReference>
<dbReference type="PANTHER" id="PTHR43060">
    <property type="entry name" value="3-HYDROXYISOBUTYRATE DEHYDROGENASE-LIKE 1, MITOCHONDRIAL-RELATED"/>
    <property type="match status" value="1"/>
</dbReference>
<dbReference type="EMBL" id="KE344417">
    <property type="protein sequence ID" value="EXB61744.1"/>
    <property type="molecule type" value="Genomic_DNA"/>
</dbReference>
<evidence type="ECO:0000313" key="2">
    <source>
        <dbReference type="EMBL" id="EXB61744.1"/>
    </source>
</evidence>
<accession>W9R7Q1</accession>
<protein>
    <recommendedName>
        <fullName evidence="1">3-hydroxyisobutyrate dehydrogenase-like NAD-binding domain-containing protein</fullName>
    </recommendedName>
</protein>
<dbReference type="STRING" id="981085.W9R7Q1"/>
<gene>
    <name evidence="2" type="ORF">L484_008813</name>
</gene>